<evidence type="ECO:0000313" key="3">
    <source>
        <dbReference type="Proteomes" id="UP000551501"/>
    </source>
</evidence>
<keyword evidence="1" id="KW-0732">Signal</keyword>
<feature type="chain" id="PRO_5038657375" evidence="1">
    <location>
        <begin position="29"/>
        <end position="132"/>
    </location>
</feature>
<accession>A0A840F4H6</accession>
<proteinExistence type="predicted"/>
<reference evidence="2 3" key="1">
    <citation type="submission" date="2020-08" db="EMBL/GenBank/DDBJ databases">
        <title>Sequencing the genomes of 1000 actinobacteria strains.</title>
        <authorList>
            <person name="Klenk H.-P."/>
        </authorList>
    </citation>
    <scope>NUCLEOTIDE SEQUENCE [LARGE SCALE GENOMIC DNA]</scope>
    <source>
        <strain evidence="2 3">DSM 45298</strain>
    </source>
</reference>
<feature type="signal peptide" evidence="1">
    <location>
        <begin position="1"/>
        <end position="28"/>
    </location>
</feature>
<evidence type="ECO:0000313" key="2">
    <source>
        <dbReference type="EMBL" id="MBB4134467.1"/>
    </source>
</evidence>
<gene>
    <name evidence="2" type="ORF">BKA16_001019</name>
</gene>
<comment type="caution">
    <text evidence="2">The sequence shown here is derived from an EMBL/GenBank/DDBJ whole genome shotgun (WGS) entry which is preliminary data.</text>
</comment>
<evidence type="ECO:0000256" key="1">
    <source>
        <dbReference type="SAM" id="SignalP"/>
    </source>
</evidence>
<protein>
    <submittedName>
        <fullName evidence="2">Uncharacterized protein</fullName>
    </submittedName>
</protein>
<sequence length="132" mass="14039">MFDMHKHHATRIAAVGVAAAGLVGATLAGTGAAAADGFPNGPYCNGPAEVMAESAISQVVICPVQGPTGWEYSGKAKTTGNWIDIRGAYRDNAGFHADNNGYSYHVLRDNLLILAPDGSTVSYEPWTYYYQR</sequence>
<dbReference type="AlphaFoldDB" id="A0A840F4H6"/>
<dbReference type="Proteomes" id="UP000551501">
    <property type="component" value="Unassembled WGS sequence"/>
</dbReference>
<organism evidence="2 3">
    <name type="scientific">Gordonia humi</name>
    <dbReference type="NCBI Taxonomy" id="686429"/>
    <lineage>
        <taxon>Bacteria</taxon>
        <taxon>Bacillati</taxon>
        <taxon>Actinomycetota</taxon>
        <taxon>Actinomycetes</taxon>
        <taxon>Mycobacteriales</taxon>
        <taxon>Gordoniaceae</taxon>
        <taxon>Gordonia</taxon>
    </lineage>
</organism>
<name>A0A840F4H6_9ACTN</name>
<dbReference type="EMBL" id="JACIFP010000001">
    <property type="protein sequence ID" value="MBB4134467.1"/>
    <property type="molecule type" value="Genomic_DNA"/>
</dbReference>
<keyword evidence="3" id="KW-1185">Reference proteome</keyword>